<accession>A0A6A3D1D3</accession>
<name>A0A6A3D1D3_HIBSY</name>
<dbReference type="PANTHER" id="PTHR31744:SF219">
    <property type="entry name" value="NAC DOMAIN-CONTAINING PROTEIN 4"/>
    <property type="match status" value="1"/>
</dbReference>
<evidence type="ECO:0000313" key="6">
    <source>
        <dbReference type="EMBL" id="KAE8734507.1"/>
    </source>
</evidence>
<dbReference type="GO" id="GO:0006355">
    <property type="term" value="P:regulation of DNA-templated transcription"/>
    <property type="evidence" value="ECO:0007669"/>
    <property type="project" value="InterPro"/>
</dbReference>
<evidence type="ECO:0000256" key="1">
    <source>
        <dbReference type="ARBA" id="ARBA00023015"/>
    </source>
</evidence>
<dbReference type="PANTHER" id="PTHR31744">
    <property type="entry name" value="PROTEIN CUP-SHAPED COTYLEDON 2-RELATED"/>
    <property type="match status" value="1"/>
</dbReference>
<dbReference type="InterPro" id="IPR036093">
    <property type="entry name" value="NAC_dom_sf"/>
</dbReference>
<dbReference type="GO" id="GO:0003677">
    <property type="term" value="F:DNA binding"/>
    <property type="evidence" value="ECO:0007669"/>
    <property type="project" value="UniProtKB-KW"/>
</dbReference>
<evidence type="ECO:0000256" key="4">
    <source>
        <dbReference type="ARBA" id="ARBA00023242"/>
    </source>
</evidence>
<dbReference type="InterPro" id="IPR003441">
    <property type="entry name" value="NAC-dom"/>
</dbReference>
<sequence length="208" mass="23985">METYPVLGTKMNNWSCLRDFDSTHREELITHYLSKKVLNTLYSCIAIGEVDLNKLRAKMGEQEWYFFCVRDRKYPTGLRTNRATDAGYWKATGKDREIFEGKSLVGMKKLWFASIDGFVTENRRSRRDVKRDMLSDPMDEGEAPEEMIDTSFLPSSSSANSLQNSSYTNPHQINPIIGGLQYPDYFWVQDQSLLKMLIQSHGGARSRT</sequence>
<dbReference type="AlphaFoldDB" id="A0A6A3D1D3"/>
<dbReference type="Proteomes" id="UP000436088">
    <property type="component" value="Unassembled WGS sequence"/>
</dbReference>
<comment type="caution">
    <text evidence="6">The sequence shown here is derived from an EMBL/GenBank/DDBJ whole genome shotgun (WGS) entry which is preliminary data.</text>
</comment>
<evidence type="ECO:0000256" key="2">
    <source>
        <dbReference type="ARBA" id="ARBA00023125"/>
    </source>
</evidence>
<keyword evidence="2" id="KW-0238">DNA-binding</keyword>
<protein>
    <submittedName>
        <fullName evidence="6">RAB GTPase-like protein G1</fullName>
    </submittedName>
</protein>
<evidence type="ECO:0000259" key="5">
    <source>
        <dbReference type="PROSITE" id="PS51005"/>
    </source>
</evidence>
<organism evidence="6 7">
    <name type="scientific">Hibiscus syriacus</name>
    <name type="common">Rose of Sharon</name>
    <dbReference type="NCBI Taxonomy" id="106335"/>
    <lineage>
        <taxon>Eukaryota</taxon>
        <taxon>Viridiplantae</taxon>
        <taxon>Streptophyta</taxon>
        <taxon>Embryophyta</taxon>
        <taxon>Tracheophyta</taxon>
        <taxon>Spermatophyta</taxon>
        <taxon>Magnoliopsida</taxon>
        <taxon>eudicotyledons</taxon>
        <taxon>Gunneridae</taxon>
        <taxon>Pentapetalae</taxon>
        <taxon>rosids</taxon>
        <taxon>malvids</taxon>
        <taxon>Malvales</taxon>
        <taxon>Malvaceae</taxon>
        <taxon>Malvoideae</taxon>
        <taxon>Hibiscus</taxon>
    </lineage>
</organism>
<gene>
    <name evidence="6" type="ORF">F3Y22_tig00000764pilonHSYRG00201</name>
</gene>
<feature type="domain" description="NAC" evidence="5">
    <location>
        <begin position="15"/>
        <end position="154"/>
    </location>
</feature>
<dbReference type="EMBL" id="VEPZ02000069">
    <property type="protein sequence ID" value="KAE8734507.1"/>
    <property type="molecule type" value="Genomic_DNA"/>
</dbReference>
<dbReference type="PROSITE" id="PS51005">
    <property type="entry name" value="NAC"/>
    <property type="match status" value="1"/>
</dbReference>
<dbReference type="Gene3D" id="2.170.150.80">
    <property type="entry name" value="NAC domain"/>
    <property type="match status" value="1"/>
</dbReference>
<keyword evidence="3" id="KW-0804">Transcription</keyword>
<reference evidence="6" key="1">
    <citation type="submission" date="2019-09" db="EMBL/GenBank/DDBJ databases">
        <title>Draft genome information of white flower Hibiscus syriacus.</title>
        <authorList>
            <person name="Kim Y.-M."/>
        </authorList>
    </citation>
    <scope>NUCLEOTIDE SEQUENCE [LARGE SCALE GENOMIC DNA]</scope>
    <source>
        <strain evidence="6">YM2019G1</strain>
    </source>
</reference>
<evidence type="ECO:0000313" key="7">
    <source>
        <dbReference type="Proteomes" id="UP000436088"/>
    </source>
</evidence>
<dbReference type="SUPFAM" id="SSF101941">
    <property type="entry name" value="NAC domain"/>
    <property type="match status" value="1"/>
</dbReference>
<evidence type="ECO:0000256" key="3">
    <source>
        <dbReference type="ARBA" id="ARBA00023163"/>
    </source>
</evidence>
<proteinExistence type="predicted"/>
<keyword evidence="7" id="KW-1185">Reference proteome</keyword>
<dbReference type="Pfam" id="PF02365">
    <property type="entry name" value="NAM"/>
    <property type="match status" value="1"/>
</dbReference>
<keyword evidence="1" id="KW-0805">Transcription regulation</keyword>
<keyword evidence="4" id="KW-0539">Nucleus</keyword>